<dbReference type="InterPro" id="IPR027124">
    <property type="entry name" value="Swc5/CFDP1/2"/>
</dbReference>
<dbReference type="EMBL" id="BLXT01002468">
    <property type="protein sequence ID" value="GFN94713.1"/>
    <property type="molecule type" value="Genomic_DNA"/>
</dbReference>
<comment type="caution">
    <text evidence="1">The sequence shown here is derived from an EMBL/GenBank/DDBJ whole genome shotgun (WGS) entry which is preliminary data.</text>
</comment>
<proteinExistence type="predicted"/>
<name>A0AAV3ZK25_9GAST</name>
<evidence type="ECO:0000313" key="2">
    <source>
        <dbReference type="Proteomes" id="UP000735302"/>
    </source>
</evidence>
<dbReference type="Proteomes" id="UP000735302">
    <property type="component" value="Unassembled WGS sequence"/>
</dbReference>
<dbReference type="PANTHER" id="PTHR23227">
    <property type="entry name" value="BUCENTAUR RELATED"/>
    <property type="match status" value="1"/>
</dbReference>
<dbReference type="SUPFAM" id="SSF56219">
    <property type="entry name" value="DNase I-like"/>
    <property type="match status" value="1"/>
</dbReference>
<reference evidence="1 2" key="1">
    <citation type="journal article" date="2021" name="Elife">
        <title>Chloroplast acquisition without the gene transfer in kleptoplastic sea slugs, Plakobranchus ocellatus.</title>
        <authorList>
            <person name="Maeda T."/>
            <person name="Takahashi S."/>
            <person name="Yoshida T."/>
            <person name="Shimamura S."/>
            <person name="Takaki Y."/>
            <person name="Nagai Y."/>
            <person name="Toyoda A."/>
            <person name="Suzuki Y."/>
            <person name="Arimoto A."/>
            <person name="Ishii H."/>
            <person name="Satoh N."/>
            <person name="Nishiyama T."/>
            <person name="Hasebe M."/>
            <person name="Maruyama T."/>
            <person name="Minagawa J."/>
            <person name="Obokata J."/>
            <person name="Shigenobu S."/>
        </authorList>
    </citation>
    <scope>NUCLEOTIDE SEQUENCE [LARGE SCALE GENOMIC DNA]</scope>
</reference>
<protein>
    <submittedName>
        <fullName evidence="1">Craniofacial development protein 2-like</fullName>
    </submittedName>
</protein>
<evidence type="ECO:0000313" key="1">
    <source>
        <dbReference type="EMBL" id="GFN94713.1"/>
    </source>
</evidence>
<gene>
    <name evidence="1" type="ORF">PoB_002121900</name>
</gene>
<dbReference type="PANTHER" id="PTHR23227:SF67">
    <property type="entry name" value="CRANIOFACIAL DEVELOPMENT PROTEIN 2-LIKE"/>
    <property type="match status" value="1"/>
</dbReference>
<dbReference type="Gene3D" id="3.60.10.10">
    <property type="entry name" value="Endonuclease/exonuclease/phosphatase"/>
    <property type="match status" value="1"/>
</dbReference>
<organism evidence="1 2">
    <name type="scientific">Plakobranchus ocellatus</name>
    <dbReference type="NCBI Taxonomy" id="259542"/>
    <lineage>
        <taxon>Eukaryota</taxon>
        <taxon>Metazoa</taxon>
        <taxon>Spiralia</taxon>
        <taxon>Lophotrochozoa</taxon>
        <taxon>Mollusca</taxon>
        <taxon>Gastropoda</taxon>
        <taxon>Heterobranchia</taxon>
        <taxon>Euthyneura</taxon>
        <taxon>Panpulmonata</taxon>
        <taxon>Sacoglossa</taxon>
        <taxon>Placobranchoidea</taxon>
        <taxon>Plakobranchidae</taxon>
        <taxon>Plakobranchus</taxon>
    </lineage>
</organism>
<accession>A0AAV3ZK25</accession>
<dbReference type="InterPro" id="IPR036691">
    <property type="entry name" value="Endo/exonu/phosph_ase_sf"/>
</dbReference>
<sequence length="239" mass="26605">MISDFQGAGDGARTRDKRVSAVLRADSIPAVSPTPLGQVDLCYLFPSHFLNKRPRNNVTLKRKIVQCHNCYGVIFFDVTTAKSLGSWCPISDRVVVPILVAKPLNLGIVQVYAPTPDSEDVEVEKFCEEIEGAKGHLKSQYIKIIMGDFNATVGDQRAEDVVGPSGIGTVNERGSRLIECCQINDFTITNTWYQNQLRRQWTWKSPGDGSRNKIDYILIQKRFRNAVKTSKSLPGADCV</sequence>
<dbReference type="AlphaFoldDB" id="A0AAV3ZK25"/>
<keyword evidence="2" id="KW-1185">Reference proteome</keyword>